<evidence type="ECO:0000313" key="3">
    <source>
        <dbReference type="EMBL" id="ANY17275.1"/>
    </source>
</evidence>
<dbReference type="OrthoDB" id="118677at2"/>
<dbReference type="EMBL" id="CP016440">
    <property type="protein sequence ID" value="ANY17275.1"/>
    <property type="molecule type" value="Genomic_DNA"/>
</dbReference>
<evidence type="ECO:0000313" key="5">
    <source>
        <dbReference type="Proteomes" id="UP000053096"/>
    </source>
</evidence>
<proteinExistence type="predicted"/>
<evidence type="ECO:0000256" key="1">
    <source>
        <dbReference type="SAM" id="SignalP"/>
    </source>
</evidence>
<accession>A0A0M7EL57</accession>
<reference evidence="4 5" key="1">
    <citation type="submission" date="2015-09" db="EMBL/GenBank/DDBJ databases">
        <authorList>
            <person name="Jackson K.R."/>
            <person name="Lunt B.L."/>
            <person name="Fisher J.N.B."/>
            <person name="Gardner A.V."/>
            <person name="Bailey M.E."/>
            <person name="Deus L.M."/>
            <person name="Earl A.S."/>
            <person name="Gibby P.D."/>
            <person name="Hartmann K.A."/>
            <person name="Liu J.E."/>
            <person name="Manci A.M."/>
            <person name="Nielsen D.A."/>
            <person name="Solomon M.B."/>
            <person name="Breakwell D.P."/>
            <person name="Burnett S.H."/>
            <person name="Grose J.H."/>
        </authorList>
    </citation>
    <scope>NUCLEOTIDE SEQUENCE [LARGE SCALE GENOMIC DNA]</scope>
    <source>
        <strain evidence="4 5">2789STDY5608636</strain>
    </source>
</reference>
<feature type="chain" id="PRO_5005270669" evidence="1">
    <location>
        <begin position="25"/>
        <end position="173"/>
    </location>
</feature>
<dbReference type="EMBL" id="CYTV01000004">
    <property type="protein sequence ID" value="CUI68010.1"/>
    <property type="molecule type" value="Genomic_DNA"/>
</dbReference>
<evidence type="ECO:0000259" key="2">
    <source>
        <dbReference type="Pfam" id="PF13628"/>
    </source>
</evidence>
<dbReference type="Gene3D" id="1.20.1260.10">
    <property type="match status" value="1"/>
</dbReference>
<evidence type="ECO:0000313" key="4">
    <source>
        <dbReference type="EMBL" id="CUI68010.1"/>
    </source>
</evidence>
<dbReference type="SUPFAM" id="SSF47240">
    <property type="entry name" value="Ferritin-like"/>
    <property type="match status" value="1"/>
</dbReference>
<keyword evidence="1" id="KW-0732">Signal</keyword>
<evidence type="ECO:0000313" key="6">
    <source>
        <dbReference type="Proteomes" id="UP000092950"/>
    </source>
</evidence>
<dbReference type="Pfam" id="PF13628">
    <property type="entry name" value="DUF4142"/>
    <property type="match status" value="1"/>
</dbReference>
<dbReference type="InterPro" id="IPR012347">
    <property type="entry name" value="Ferritin-like"/>
</dbReference>
<name>A0A0J6EVH3_9BORD</name>
<dbReference type="Proteomes" id="UP000053096">
    <property type="component" value="Unassembled WGS sequence"/>
</dbReference>
<accession>A0A0J6EVH3</accession>
<dbReference type="RefSeq" id="WP_043213657.1">
    <property type="nucleotide sequence ID" value="NZ_CAJGUP010000026.1"/>
</dbReference>
<dbReference type="PANTHER" id="PTHR38593:SF1">
    <property type="entry name" value="BLR2558 PROTEIN"/>
    <property type="match status" value="1"/>
</dbReference>
<organism evidence="4 5">
    <name type="scientific">Bordetella pseudohinzii</name>
    <dbReference type="NCBI Taxonomy" id="1331258"/>
    <lineage>
        <taxon>Bacteria</taxon>
        <taxon>Pseudomonadati</taxon>
        <taxon>Pseudomonadota</taxon>
        <taxon>Betaproteobacteria</taxon>
        <taxon>Burkholderiales</taxon>
        <taxon>Alcaligenaceae</taxon>
        <taxon>Bordetella</taxon>
    </lineage>
</organism>
<reference evidence="3 6" key="2">
    <citation type="submission" date="2016-07" db="EMBL/GenBank/DDBJ databases">
        <title>Complete genome sequences of Bordetella pseudohinzii.</title>
        <authorList>
            <person name="Spilker T."/>
            <person name="Darrah R."/>
            <person name="LiPuma J.J."/>
        </authorList>
    </citation>
    <scope>NUCLEOTIDE SEQUENCE [LARGE SCALE GENOMIC DNA]</scope>
    <source>
        <strain evidence="3 6">HI4681</strain>
    </source>
</reference>
<dbReference type="InterPro" id="IPR009078">
    <property type="entry name" value="Ferritin-like_SF"/>
</dbReference>
<dbReference type="Proteomes" id="UP000092950">
    <property type="component" value="Chromosome"/>
</dbReference>
<keyword evidence="6" id="KW-1185">Reference proteome</keyword>
<dbReference type="KEGG" id="bpdz:BBN53_16170"/>
<gene>
    <name evidence="3" type="ORF">BBN53_16170</name>
    <name evidence="4" type="ORF">ERS370011_01693</name>
</gene>
<dbReference type="PANTHER" id="PTHR38593">
    <property type="entry name" value="BLR2558 PROTEIN"/>
    <property type="match status" value="1"/>
</dbReference>
<dbReference type="InterPro" id="IPR025419">
    <property type="entry name" value="DUF4142"/>
</dbReference>
<feature type="domain" description="DUF4142" evidence="2">
    <location>
        <begin position="31"/>
        <end position="167"/>
    </location>
</feature>
<protein>
    <submittedName>
        <fullName evidence="4">Predicted outer membrane protein</fullName>
    </submittedName>
</protein>
<sequence length="173" mass="18427">MKIQSMARRGLAVAALLMTGPLFAQDTLGEADKQFLERAIQGGHAEVAGGKLAVAASPSEGVKQFGQRMIADHTRLTDELLALARKKGLQPPDDLSFAQKGKLAVIGSESGADFDKAYIDQVAVAAHEDAIKLFQQTEAQGKDAEVKAFIAKALPVLQAHLDMARQLQGPQPK</sequence>
<feature type="signal peptide" evidence="1">
    <location>
        <begin position="1"/>
        <end position="24"/>
    </location>
</feature>
<dbReference type="AlphaFoldDB" id="A0A0J6EVH3"/>